<dbReference type="EMBL" id="AHAT01029864">
    <property type="status" value="NOT_ANNOTATED_CDS"/>
    <property type="molecule type" value="Genomic_DNA"/>
</dbReference>
<evidence type="ECO:0000256" key="1">
    <source>
        <dbReference type="ARBA" id="ARBA00004141"/>
    </source>
</evidence>
<evidence type="ECO:0000256" key="8">
    <source>
        <dbReference type="ARBA" id="ARBA00023303"/>
    </source>
</evidence>
<keyword evidence="6 9" id="KW-0406">Ion transport</keyword>
<protein>
    <submittedName>
        <fullName evidence="14">Potassium channel, subfamily K, member 17</fullName>
    </submittedName>
</protein>
<keyword evidence="3 9" id="KW-0812">Transmembrane</keyword>
<keyword evidence="4" id="KW-0630">Potassium</keyword>
<feature type="transmembrane region" description="Helical" evidence="12">
    <location>
        <begin position="231"/>
        <end position="251"/>
    </location>
</feature>
<dbReference type="GO" id="GO:0005252">
    <property type="term" value="F:open rectifier potassium channel activity"/>
    <property type="evidence" value="ECO:0007669"/>
    <property type="project" value="Ensembl"/>
</dbReference>
<evidence type="ECO:0000256" key="3">
    <source>
        <dbReference type="ARBA" id="ARBA00022692"/>
    </source>
</evidence>
<dbReference type="InParanoid" id="W5NKS1"/>
<reference evidence="14" key="3">
    <citation type="submission" date="2025-09" db="UniProtKB">
        <authorList>
            <consortium name="Ensembl"/>
        </authorList>
    </citation>
    <scope>IDENTIFICATION</scope>
</reference>
<dbReference type="Pfam" id="PF07885">
    <property type="entry name" value="Ion_trans_2"/>
    <property type="match status" value="2"/>
</dbReference>
<dbReference type="GO" id="GO:0005886">
    <property type="term" value="C:plasma membrane"/>
    <property type="evidence" value="ECO:0000318"/>
    <property type="project" value="GO_Central"/>
</dbReference>
<dbReference type="Ensembl" id="ENSLOCT00000021266.1">
    <property type="protein sequence ID" value="ENSLOCP00000021230.1"/>
    <property type="gene ID" value="ENSLOCG00000017177.1"/>
</dbReference>
<dbReference type="HOGENOM" id="CLU_022504_1_0_1"/>
<reference evidence="15" key="1">
    <citation type="submission" date="2011-12" db="EMBL/GenBank/DDBJ databases">
        <title>The Draft Genome of Lepisosteus oculatus.</title>
        <authorList>
            <consortium name="The Broad Institute Genome Assembly &amp; Analysis Group"/>
            <consortium name="Computational R&amp;D Group"/>
            <consortium name="and Sequencing Platform"/>
            <person name="Di Palma F."/>
            <person name="Alfoldi J."/>
            <person name="Johnson J."/>
            <person name="Berlin A."/>
            <person name="Gnerre S."/>
            <person name="Jaffe D."/>
            <person name="MacCallum I."/>
            <person name="Young S."/>
            <person name="Walker B.J."/>
            <person name="Lander E.S."/>
            <person name="Lindblad-Toh K."/>
        </authorList>
    </citation>
    <scope>NUCLEOTIDE SEQUENCE [LARGE SCALE GENOMIC DNA]</scope>
</reference>
<keyword evidence="2 9" id="KW-0813">Transport</keyword>
<evidence type="ECO:0000256" key="4">
    <source>
        <dbReference type="ARBA" id="ARBA00022958"/>
    </source>
</evidence>
<dbReference type="PRINTS" id="PR01333">
    <property type="entry name" value="2POREKCHANEL"/>
</dbReference>
<dbReference type="FunCoup" id="W5NKS1">
    <property type="interactions" value="6"/>
</dbReference>
<dbReference type="InterPro" id="IPR003280">
    <property type="entry name" value="2pore_dom_K_chnl"/>
</dbReference>
<proteinExistence type="inferred from homology"/>
<dbReference type="GO" id="GO:0022841">
    <property type="term" value="F:potassium ion leak channel activity"/>
    <property type="evidence" value="ECO:0000318"/>
    <property type="project" value="GO_Central"/>
</dbReference>
<dbReference type="GO" id="GO:0071805">
    <property type="term" value="P:potassium ion transmembrane transport"/>
    <property type="evidence" value="ECO:0000318"/>
    <property type="project" value="GO_Central"/>
</dbReference>
<feature type="coiled-coil region" evidence="10">
    <location>
        <begin position="36"/>
        <end position="63"/>
    </location>
</feature>
<evidence type="ECO:0000259" key="13">
    <source>
        <dbReference type="Pfam" id="PF07885"/>
    </source>
</evidence>
<feature type="region of interest" description="Disordered" evidence="11">
    <location>
        <begin position="277"/>
        <end position="317"/>
    </location>
</feature>
<dbReference type="PANTHER" id="PTHR11003:SF329">
    <property type="entry name" value="POTASSIUM CHANNEL SUBFAMILY K MEMBER 17-LIKE"/>
    <property type="match status" value="1"/>
</dbReference>
<dbReference type="FunFam" id="1.10.287.70:FF:000110">
    <property type="entry name" value="Potassium channel subfamily K member"/>
    <property type="match status" value="1"/>
</dbReference>
<dbReference type="SUPFAM" id="SSF81324">
    <property type="entry name" value="Voltage-gated potassium channels"/>
    <property type="match status" value="2"/>
</dbReference>
<dbReference type="InterPro" id="IPR013099">
    <property type="entry name" value="K_chnl_dom"/>
</dbReference>
<evidence type="ECO:0000313" key="14">
    <source>
        <dbReference type="Ensembl" id="ENSLOCP00000021230.1"/>
    </source>
</evidence>
<dbReference type="STRING" id="7918.ENSLOCP00000021230"/>
<feature type="transmembrane region" description="Helical" evidence="12">
    <location>
        <begin position="202"/>
        <end position="219"/>
    </location>
</feature>
<keyword evidence="5 12" id="KW-1133">Transmembrane helix</keyword>
<evidence type="ECO:0000256" key="6">
    <source>
        <dbReference type="ARBA" id="ARBA00023065"/>
    </source>
</evidence>
<organism evidence="14 15">
    <name type="scientific">Lepisosteus oculatus</name>
    <name type="common">Spotted gar</name>
    <dbReference type="NCBI Taxonomy" id="7918"/>
    <lineage>
        <taxon>Eukaryota</taxon>
        <taxon>Metazoa</taxon>
        <taxon>Chordata</taxon>
        <taxon>Craniata</taxon>
        <taxon>Vertebrata</taxon>
        <taxon>Euteleostomi</taxon>
        <taxon>Actinopterygii</taxon>
        <taxon>Neopterygii</taxon>
        <taxon>Holostei</taxon>
        <taxon>Semionotiformes</taxon>
        <taxon>Lepisosteidae</taxon>
        <taxon>Lepisosteus</taxon>
    </lineage>
</organism>
<comment type="subcellular location">
    <subcellularLocation>
        <location evidence="1">Membrane</location>
        <topology evidence="1">Multi-pass membrane protein</topology>
    </subcellularLocation>
</comment>
<feature type="transmembrane region" description="Helical" evidence="12">
    <location>
        <begin position="120"/>
        <end position="139"/>
    </location>
</feature>
<feature type="transmembrane region" description="Helical" evidence="12">
    <location>
        <begin position="169"/>
        <end position="190"/>
    </location>
</feature>
<evidence type="ECO:0000256" key="10">
    <source>
        <dbReference type="SAM" id="Coils"/>
    </source>
</evidence>
<evidence type="ECO:0000256" key="2">
    <source>
        <dbReference type="ARBA" id="ARBA00022448"/>
    </source>
</evidence>
<sequence length="317" mass="35401">MFKTCALIKLPSILLLGAIYVAYVMAGGAIFWVLEGNTVQQKMDRLQEEKNEVLRKFACIDQASLDGLAKVILQATKSGISLKGNHTVDGFWKYTSSAAFAATVVTTIGYGNMSPSTVSGQIFCVFFALFGIPLNVVVLNRIGKYMIAIEEHLCDFIGSKINYRRTTQWTMRTISVVSGMVTFFVVPMMLFHQYEGWSYLEGMYYCFITLSTIGFGDYVAVSNPDRFYPDWYAKILAAWIFFGLAWLALLINHGINGLEHFSIFIKQRRAHFLEKKLAGQAGEEPKEKTTDVTDSTSPEKTEQAGEVSKEAGEAVKD</sequence>
<keyword evidence="8 9" id="KW-0407">Ion channel</keyword>
<keyword evidence="7 12" id="KW-0472">Membrane</keyword>
<dbReference type="eggNOG" id="KOG1418">
    <property type="taxonomic scope" value="Eukaryota"/>
</dbReference>
<dbReference type="Proteomes" id="UP000018468">
    <property type="component" value="Linkage group LG1"/>
</dbReference>
<dbReference type="OMA" id="FQREKWA"/>
<dbReference type="AlphaFoldDB" id="W5NKS1"/>
<dbReference type="GO" id="GO:0015271">
    <property type="term" value="F:outward rectifier potassium channel activity"/>
    <property type="evidence" value="ECO:0000318"/>
    <property type="project" value="GO_Central"/>
</dbReference>
<evidence type="ECO:0000313" key="15">
    <source>
        <dbReference type="Proteomes" id="UP000018468"/>
    </source>
</evidence>
<reference evidence="14" key="2">
    <citation type="submission" date="2025-08" db="UniProtKB">
        <authorList>
            <consortium name="Ensembl"/>
        </authorList>
    </citation>
    <scope>IDENTIFICATION</scope>
</reference>
<dbReference type="GeneTree" id="ENSGT00940000164048"/>
<evidence type="ECO:0000256" key="12">
    <source>
        <dbReference type="SAM" id="Phobius"/>
    </source>
</evidence>
<evidence type="ECO:0000256" key="11">
    <source>
        <dbReference type="SAM" id="MobiDB-lite"/>
    </source>
</evidence>
<dbReference type="PANTHER" id="PTHR11003">
    <property type="entry name" value="POTASSIUM CHANNEL, SUBFAMILY K"/>
    <property type="match status" value="1"/>
</dbReference>
<accession>W5NKS1</accession>
<evidence type="ECO:0000256" key="5">
    <source>
        <dbReference type="ARBA" id="ARBA00022989"/>
    </source>
</evidence>
<feature type="domain" description="Potassium channel" evidence="13">
    <location>
        <begin position="182"/>
        <end position="252"/>
    </location>
</feature>
<evidence type="ECO:0000256" key="7">
    <source>
        <dbReference type="ARBA" id="ARBA00023136"/>
    </source>
</evidence>
<evidence type="ECO:0000256" key="9">
    <source>
        <dbReference type="RuleBase" id="RU003857"/>
    </source>
</evidence>
<feature type="domain" description="Potassium channel" evidence="13">
    <location>
        <begin position="90"/>
        <end position="146"/>
    </location>
</feature>
<keyword evidence="15" id="KW-1185">Reference proteome</keyword>
<name>W5NKS1_LEPOC</name>
<dbReference type="Bgee" id="ENSLOCG00000017177">
    <property type="expression patterns" value="Expressed in muscle tissue and 2 other cell types or tissues"/>
</dbReference>
<keyword evidence="10" id="KW-0175">Coiled coil</keyword>
<feature type="transmembrane region" description="Helical" evidence="12">
    <location>
        <begin position="12"/>
        <end position="34"/>
    </location>
</feature>
<comment type="similarity">
    <text evidence="9">Belongs to the two pore domain potassium channel (TC 1.A.1.8) family.</text>
</comment>
<dbReference type="Gene3D" id="1.10.287.70">
    <property type="match status" value="1"/>
</dbReference>